<evidence type="ECO:0000313" key="2">
    <source>
        <dbReference type="EMBL" id="MBS4181433.1"/>
    </source>
</evidence>
<dbReference type="SMART" id="SM00347">
    <property type="entry name" value="HTH_MARR"/>
    <property type="match status" value="1"/>
</dbReference>
<accession>A0A942Y8P3</accession>
<dbReference type="InterPro" id="IPR052526">
    <property type="entry name" value="HTH-type_Bedaq_tolerance"/>
</dbReference>
<dbReference type="PANTHER" id="PTHR39515:SF2">
    <property type="entry name" value="HTH-TYPE TRANSCRIPTIONAL REGULATOR RV0880"/>
    <property type="match status" value="1"/>
</dbReference>
<dbReference type="GO" id="GO:0003700">
    <property type="term" value="F:DNA-binding transcription factor activity"/>
    <property type="evidence" value="ECO:0007669"/>
    <property type="project" value="InterPro"/>
</dbReference>
<dbReference type="Pfam" id="PF12802">
    <property type="entry name" value="MarR_2"/>
    <property type="match status" value="1"/>
</dbReference>
<dbReference type="InterPro" id="IPR036390">
    <property type="entry name" value="WH_DNA-bd_sf"/>
</dbReference>
<dbReference type="InterPro" id="IPR000835">
    <property type="entry name" value="HTH_MarR-typ"/>
</dbReference>
<organism evidence="2">
    <name type="scientific">Neobacillus citreus</name>
    <dbReference type="NCBI Taxonomy" id="2833578"/>
    <lineage>
        <taxon>Bacteria</taxon>
        <taxon>Bacillati</taxon>
        <taxon>Bacillota</taxon>
        <taxon>Bacilli</taxon>
        <taxon>Bacillales</taxon>
        <taxon>Bacillaceae</taxon>
        <taxon>Neobacillus</taxon>
    </lineage>
</organism>
<dbReference type="PANTHER" id="PTHR39515">
    <property type="entry name" value="CONSERVED PROTEIN"/>
    <property type="match status" value="1"/>
</dbReference>
<gene>
    <name evidence="2" type="ORF">KHB02_08550</name>
</gene>
<reference evidence="2" key="1">
    <citation type="submission" date="2021-05" db="EMBL/GenBank/DDBJ databases">
        <title>Novel Bacillus species.</title>
        <authorList>
            <person name="Liu G."/>
        </authorList>
    </citation>
    <scope>NUCLEOTIDE SEQUENCE</scope>
    <source>
        <strain evidence="2">FJAT-50051</strain>
    </source>
</reference>
<name>A0A942Y8P3_9BACI</name>
<proteinExistence type="predicted"/>
<dbReference type="GO" id="GO:0003677">
    <property type="term" value="F:DNA binding"/>
    <property type="evidence" value="ECO:0007669"/>
    <property type="project" value="UniProtKB-KW"/>
</dbReference>
<keyword evidence="2" id="KW-0238">DNA-binding</keyword>
<evidence type="ECO:0000259" key="1">
    <source>
        <dbReference type="PROSITE" id="PS50995"/>
    </source>
</evidence>
<dbReference type="InterPro" id="IPR036388">
    <property type="entry name" value="WH-like_DNA-bd_sf"/>
</dbReference>
<dbReference type="PROSITE" id="PS50995">
    <property type="entry name" value="HTH_MARR_2"/>
    <property type="match status" value="1"/>
</dbReference>
<dbReference type="AlphaFoldDB" id="A0A942Y8P3"/>
<feature type="domain" description="HTH marR-type" evidence="1">
    <location>
        <begin position="1"/>
        <end position="107"/>
    </location>
</feature>
<dbReference type="EMBL" id="JAGYPE010000002">
    <property type="protein sequence ID" value="MBS4181433.1"/>
    <property type="molecule type" value="Genomic_DNA"/>
</dbReference>
<dbReference type="Gene3D" id="1.10.287.100">
    <property type="match status" value="1"/>
</dbReference>
<dbReference type="SUPFAM" id="SSF46785">
    <property type="entry name" value="Winged helix' DNA-binding domain"/>
    <property type="match status" value="1"/>
</dbReference>
<protein>
    <submittedName>
        <fullName evidence="2">Winged helix DNA-binding protein</fullName>
    </submittedName>
</protein>
<comment type="caution">
    <text evidence="2">The sequence shown here is derived from an EMBL/GenBank/DDBJ whole genome shotgun (WGS) entry which is preliminary data.</text>
</comment>
<dbReference type="Gene3D" id="1.10.10.10">
    <property type="entry name" value="Winged helix-like DNA-binding domain superfamily/Winged helix DNA-binding domain"/>
    <property type="match status" value="1"/>
</dbReference>
<sequence>MADGRLETLGFLARDGAQSIASLARLRRVRHQTMSTVVADLERQGLVGRTPDPDDARGVLVTITPAGDAVVQESRTSRARRMLAAADAALDEDERATLVRAAAVLDKLAAALRASEPD</sequence>